<dbReference type="Proteomes" id="UP000054032">
    <property type="component" value="Unassembled WGS sequence"/>
</dbReference>
<dbReference type="HOGENOM" id="CLU_109434_0_0_1"/>
<dbReference type="OrthoDB" id="3695563at2759"/>
<organism evidence="2 3">
    <name type="scientific">Bipolaris oryzae ATCC 44560</name>
    <dbReference type="NCBI Taxonomy" id="930090"/>
    <lineage>
        <taxon>Eukaryota</taxon>
        <taxon>Fungi</taxon>
        <taxon>Dikarya</taxon>
        <taxon>Ascomycota</taxon>
        <taxon>Pezizomycotina</taxon>
        <taxon>Dothideomycetes</taxon>
        <taxon>Pleosporomycetidae</taxon>
        <taxon>Pleosporales</taxon>
        <taxon>Pleosporineae</taxon>
        <taxon>Pleosporaceae</taxon>
        <taxon>Bipolaris</taxon>
    </lineage>
</organism>
<evidence type="ECO:0000256" key="1">
    <source>
        <dbReference type="SAM" id="MobiDB-lite"/>
    </source>
</evidence>
<proteinExistence type="predicted"/>
<sequence length="220" mass="24827">MVLSWCWLRFVDVEVVTSIKKVTYTFTFTASAAIKPDCNAKTHIRTIQQKPGPPQQHTSRMSFFPIIPSVSLYSSILAPSPAHHHYHEQIAAHHATHMDHHALTSFLSHLLAPVSHNQCTSSAPCSTPPPLSESCPPQKTCKEPHIIRLAEEEELARLQHGEQDGTPLCREGDIEVWHQQPHPHPHQNEGRRDSMEAAKKSRRGSLEWLAGAIRERRVHV</sequence>
<evidence type="ECO:0000313" key="2">
    <source>
        <dbReference type="EMBL" id="EUC46682.1"/>
    </source>
</evidence>
<feature type="compositionally biased region" description="Basic and acidic residues" evidence="1">
    <location>
        <begin position="186"/>
        <end position="199"/>
    </location>
</feature>
<keyword evidence="3" id="KW-1185">Reference proteome</keyword>
<accession>W6Z4M2</accession>
<dbReference type="GeneID" id="19120737"/>
<evidence type="ECO:0000313" key="3">
    <source>
        <dbReference type="Proteomes" id="UP000054032"/>
    </source>
</evidence>
<dbReference type="AlphaFoldDB" id="W6Z4M2"/>
<gene>
    <name evidence="2" type="ORF">COCMIDRAFT_25284</name>
</gene>
<name>W6Z4M2_COCMI</name>
<dbReference type="KEGG" id="bor:COCMIDRAFT_25284"/>
<dbReference type="RefSeq" id="XP_007686756.1">
    <property type="nucleotide sequence ID" value="XM_007688566.1"/>
</dbReference>
<reference evidence="2 3" key="1">
    <citation type="journal article" date="2013" name="PLoS Genet.">
        <title>Comparative genome structure, secondary metabolite, and effector coding capacity across Cochliobolus pathogens.</title>
        <authorList>
            <person name="Condon B.J."/>
            <person name="Leng Y."/>
            <person name="Wu D."/>
            <person name="Bushley K.E."/>
            <person name="Ohm R.A."/>
            <person name="Otillar R."/>
            <person name="Martin J."/>
            <person name="Schackwitz W."/>
            <person name="Grimwood J."/>
            <person name="MohdZainudin N."/>
            <person name="Xue C."/>
            <person name="Wang R."/>
            <person name="Manning V.A."/>
            <person name="Dhillon B."/>
            <person name="Tu Z.J."/>
            <person name="Steffenson B.J."/>
            <person name="Salamov A."/>
            <person name="Sun H."/>
            <person name="Lowry S."/>
            <person name="LaButti K."/>
            <person name="Han J."/>
            <person name="Copeland A."/>
            <person name="Lindquist E."/>
            <person name="Barry K."/>
            <person name="Schmutz J."/>
            <person name="Baker S.E."/>
            <person name="Ciuffetti L.M."/>
            <person name="Grigoriev I.V."/>
            <person name="Zhong S."/>
            <person name="Turgeon B.G."/>
        </authorList>
    </citation>
    <scope>NUCLEOTIDE SEQUENCE [LARGE SCALE GENOMIC DNA]</scope>
    <source>
        <strain evidence="2 3">ATCC 44560</strain>
    </source>
</reference>
<protein>
    <submittedName>
        <fullName evidence="2">Uncharacterized protein</fullName>
    </submittedName>
</protein>
<feature type="region of interest" description="Disordered" evidence="1">
    <location>
        <begin position="178"/>
        <end position="203"/>
    </location>
</feature>
<dbReference type="EMBL" id="KI963962">
    <property type="protein sequence ID" value="EUC46682.1"/>
    <property type="molecule type" value="Genomic_DNA"/>
</dbReference>